<dbReference type="Proteomes" id="UP000587586">
    <property type="component" value="Unassembled WGS sequence"/>
</dbReference>
<reference evidence="5" key="1">
    <citation type="submission" date="2020-06" db="EMBL/GenBank/DDBJ databases">
        <title>Draft genomic sequecing of Geomonas sp. Red745.</title>
        <authorList>
            <person name="Itoh H."/>
            <person name="Xu Z.X."/>
            <person name="Ushijima N."/>
            <person name="Masuda Y."/>
            <person name="Shiratori Y."/>
            <person name="Senoo K."/>
        </authorList>
    </citation>
    <scope>NUCLEOTIDE SEQUENCE [LARGE SCALE GENOMIC DNA]</scope>
    <source>
        <strain evidence="5">Red745</strain>
    </source>
</reference>
<dbReference type="InterPro" id="IPR000873">
    <property type="entry name" value="AMP-dep_synth/lig_dom"/>
</dbReference>
<dbReference type="EMBL" id="BLXZ01000001">
    <property type="protein sequence ID" value="GFO66993.1"/>
    <property type="molecule type" value="Genomic_DNA"/>
</dbReference>
<accession>A0A6V8N602</accession>
<sequence length="649" mass="70703">METLAGYLATLKVVPDLLLRFLAWSAMRICYRLEVIGKEQVPLKGGALLVANHVSWLDALLLMATQRRRIRFVMEREIYDTPLLKQLCKLMQVIPVSAKDGKKGLLDFIATSRRALEEGHLVCIFAEGEITRNGMLNRFKGGFERIVRGTELPIIPVYIGGAWGSILSYAHGKLLSRFPSLIPYRVTVLFGAPLAAGCSAHEVRRAVLELSCAWFEVRKRTRCSLGEQFARSARENWSRIALSDSAGGELSYGQALTGAVALARKLKPLSDAGELVGVCLPPSVAGALVNIALTLNGSVPVNLDYTASRDQIRSALNQCAVTTVITSREFLEDLGTLHEFPGTLCVEDLLSASTLSEKRSAWFTARLLPVRWFARPSGFDPDRLATVIFSENAGDPNGVMLTHHNIISNLESLRMVLRATRRDNLCSALPFCHALGLTGTLWLPLVSGFSAAYHTNPLDGETIAKLVRERRSTMLIATPAFLVAYLRRAAAEDFRSLQLVVTGGGRLKPKLADAFQEKFGIRPLEGYGANELAPVISLSLPDVEIDGVRQAGFRAGSVGLPVPGVVVKIVDLENGRTLPEGESGLVMVKGPNVMAGYLGKPEQTAEVLRDGWYQTGDIGELDDLGFLHLADRVSGVGRSPGEAVPRRDR</sequence>
<evidence type="ECO:0000256" key="1">
    <source>
        <dbReference type="ARBA" id="ARBA00006432"/>
    </source>
</evidence>
<comment type="similarity">
    <text evidence="1">Belongs to the ATP-dependent AMP-binding enzyme family.</text>
</comment>
<dbReference type="InterPro" id="IPR002123">
    <property type="entry name" value="Plipid/glycerol_acylTrfase"/>
</dbReference>
<keyword evidence="5" id="KW-1185">Reference proteome</keyword>
<dbReference type="AlphaFoldDB" id="A0A6V8N602"/>
<dbReference type="SUPFAM" id="SSF56801">
    <property type="entry name" value="Acetyl-CoA synthetase-like"/>
    <property type="match status" value="1"/>
</dbReference>
<dbReference type="Pfam" id="PF00501">
    <property type="entry name" value="AMP-binding"/>
    <property type="match status" value="1"/>
</dbReference>
<proteinExistence type="inferred from homology"/>
<dbReference type="GO" id="GO:0016746">
    <property type="term" value="F:acyltransferase activity"/>
    <property type="evidence" value="ECO:0007669"/>
    <property type="project" value="InterPro"/>
</dbReference>
<feature type="domain" description="Phospholipid/glycerol acyltransferase" evidence="3">
    <location>
        <begin position="47"/>
        <end position="162"/>
    </location>
</feature>
<gene>
    <name evidence="4" type="ORF">GMLC_05720</name>
</gene>
<dbReference type="GO" id="GO:0016405">
    <property type="term" value="F:CoA-ligase activity"/>
    <property type="evidence" value="ECO:0007669"/>
    <property type="project" value="TreeGrafter"/>
</dbReference>
<evidence type="ECO:0000256" key="2">
    <source>
        <dbReference type="ARBA" id="ARBA00022598"/>
    </source>
</evidence>
<evidence type="ECO:0000259" key="3">
    <source>
        <dbReference type="SMART" id="SM00563"/>
    </source>
</evidence>
<protein>
    <recommendedName>
        <fullName evidence="3">Phospholipid/glycerol acyltransferase domain-containing protein</fullName>
    </recommendedName>
</protein>
<name>A0A6V8N602_9BACT</name>
<keyword evidence="2" id="KW-0436">Ligase</keyword>
<dbReference type="CDD" id="cd07989">
    <property type="entry name" value="LPLAT_AGPAT-like"/>
    <property type="match status" value="1"/>
</dbReference>
<dbReference type="SMART" id="SM00563">
    <property type="entry name" value="PlsC"/>
    <property type="match status" value="1"/>
</dbReference>
<dbReference type="Gene3D" id="3.40.50.12780">
    <property type="entry name" value="N-terminal domain of ligase-like"/>
    <property type="match status" value="1"/>
</dbReference>
<dbReference type="PANTHER" id="PTHR24096:SF149">
    <property type="entry name" value="AMP-BINDING DOMAIN-CONTAINING PROTEIN-RELATED"/>
    <property type="match status" value="1"/>
</dbReference>
<dbReference type="SUPFAM" id="SSF69593">
    <property type="entry name" value="Glycerol-3-phosphate (1)-acyltransferase"/>
    <property type="match status" value="1"/>
</dbReference>
<dbReference type="InterPro" id="IPR042099">
    <property type="entry name" value="ANL_N_sf"/>
</dbReference>
<evidence type="ECO:0000313" key="5">
    <source>
        <dbReference type="Proteomes" id="UP000587586"/>
    </source>
</evidence>
<organism evidence="4 5">
    <name type="scientific">Geomonas limicola</name>
    <dbReference type="NCBI Taxonomy" id="2740186"/>
    <lineage>
        <taxon>Bacteria</taxon>
        <taxon>Pseudomonadati</taxon>
        <taxon>Thermodesulfobacteriota</taxon>
        <taxon>Desulfuromonadia</taxon>
        <taxon>Geobacterales</taxon>
        <taxon>Geobacteraceae</taxon>
        <taxon>Geomonas</taxon>
    </lineage>
</organism>
<dbReference type="PANTHER" id="PTHR24096">
    <property type="entry name" value="LONG-CHAIN-FATTY-ACID--COA LIGASE"/>
    <property type="match status" value="1"/>
</dbReference>
<dbReference type="Pfam" id="PF01553">
    <property type="entry name" value="Acyltransferase"/>
    <property type="match status" value="1"/>
</dbReference>
<evidence type="ECO:0000313" key="4">
    <source>
        <dbReference type="EMBL" id="GFO66993.1"/>
    </source>
</evidence>
<comment type="caution">
    <text evidence="4">The sequence shown here is derived from an EMBL/GenBank/DDBJ whole genome shotgun (WGS) entry which is preliminary data.</text>
</comment>
<dbReference type="RefSeq" id="WP_183359513.1">
    <property type="nucleotide sequence ID" value="NZ_BLXZ01000001.1"/>
</dbReference>